<evidence type="ECO:0000259" key="1">
    <source>
        <dbReference type="Pfam" id="PF12571"/>
    </source>
</evidence>
<accession>A0ABU1EDZ6</accession>
<keyword evidence="3" id="KW-1185">Reference proteome</keyword>
<organism evidence="2 3">
    <name type="scientific">Clostridium aquiflavi</name>
    <dbReference type="NCBI Taxonomy" id="3073603"/>
    <lineage>
        <taxon>Bacteria</taxon>
        <taxon>Bacillati</taxon>
        <taxon>Bacillota</taxon>
        <taxon>Clostridia</taxon>
        <taxon>Eubacteriales</taxon>
        <taxon>Clostridiaceae</taxon>
        <taxon>Clostridium</taxon>
    </lineage>
</organism>
<protein>
    <submittedName>
        <fullName evidence="2">Phage tail protein</fullName>
    </submittedName>
</protein>
<feature type="domain" description="Phage tail fibre protein N-terminal" evidence="1">
    <location>
        <begin position="1"/>
        <end position="148"/>
    </location>
</feature>
<dbReference type="RefSeq" id="WP_309556084.1">
    <property type="nucleotide sequence ID" value="NZ_JAVJAN010000008.1"/>
</dbReference>
<dbReference type="PANTHER" id="PTHR35191">
    <property type="entry name" value="PROPHAGE SIDE TAIL FIBER PROTEIN HOMOLOG STFQ-RELATED"/>
    <property type="match status" value="1"/>
</dbReference>
<dbReference type="InterPro" id="IPR051934">
    <property type="entry name" value="Phage_Tail_Fiber_Structural"/>
</dbReference>
<dbReference type="PANTHER" id="PTHR35191:SF1">
    <property type="entry name" value="PROPHAGE SIDE TAIL FIBER PROTEIN HOMOLOG STFQ-RELATED"/>
    <property type="match status" value="1"/>
</dbReference>
<name>A0ABU1EDZ6_9CLOT</name>
<dbReference type="EMBL" id="JAVJAN010000008">
    <property type="protein sequence ID" value="MDR5586609.1"/>
    <property type="molecule type" value="Genomic_DNA"/>
</dbReference>
<dbReference type="InterPro" id="IPR022225">
    <property type="entry name" value="Phage_tail_fibre_N"/>
</dbReference>
<sequence length="458" mass="50149">MSEKFYTILTNIGKSKIANFAINGEEVKFVKLKVGDGNGKYYNPIENQKDLINTVWEGKIGNIQIDKDNPNWIVLEAIIPPEVGDFTIREYGAFDEEDNLLAISKCPETYKPTISNGSTKELIIKMILSVSNTESISFEVDPNIMLAKNSKVDEIDKKVNHTISKLKDMGKNLSQLSNPNLLINGGFNVNQRGKDSYTATGGSFYSLDRWVSYNLTDDTTQVLPQASGVIVKSTNGGAGRYRQWVELQKTTLYLNTPLTFSVKINNPCTKCSMIIINKNNGILASKEFSNVSANSVLSLTYALSSDVTDIIGVQISTRDSNGIYLKYAKLELGSVATPFVPRPYSEELALCWRYFRKLNMDGIAVLTDPSTVVLHLGGNVPMRVNPSVSFSTTAYLHTNGETSAINITNATFNGDSGQTLYAGISGVPGGKYGTINASSAANDFVSGAVWLYLDSEIY</sequence>
<comment type="caution">
    <text evidence="2">The sequence shown here is derived from an EMBL/GenBank/DDBJ whole genome shotgun (WGS) entry which is preliminary data.</text>
</comment>
<evidence type="ECO:0000313" key="3">
    <source>
        <dbReference type="Proteomes" id="UP001256646"/>
    </source>
</evidence>
<dbReference type="Pfam" id="PF12571">
    <property type="entry name" value="Phage_tail_fib"/>
    <property type="match status" value="1"/>
</dbReference>
<evidence type="ECO:0000313" key="2">
    <source>
        <dbReference type="EMBL" id="MDR5586609.1"/>
    </source>
</evidence>
<gene>
    <name evidence="2" type="ORF">RGC78_03940</name>
</gene>
<dbReference type="Proteomes" id="UP001256646">
    <property type="component" value="Unassembled WGS sequence"/>
</dbReference>
<proteinExistence type="predicted"/>
<reference evidence="2 3" key="1">
    <citation type="submission" date="2023-09" db="EMBL/GenBank/DDBJ databases">
        <authorList>
            <person name="Zhai L."/>
        </authorList>
    </citation>
    <scope>NUCLEOTIDE SEQUENCE [LARGE SCALE GENOMIC DNA]</scope>
    <source>
        <strain evidence="2 3">5 N-1</strain>
    </source>
</reference>